<dbReference type="KEGG" id="ntp:CRH09_26425"/>
<sequence length="185" mass="20084">MSMHTIGRIAAVIGLSVTLAAVTLAGTASAATDVAPDVKLGDLPVQGSCPSSSWYVHVSCFNVINLTGSSLNYRDEGINLGEWQPADPPQLIPDRTKAMFEAHDTNNGWGVGEGVRGYFRYWIGDTGRDFMVQFDNRGSDTGPAPSYTFQSVDPQVHYRWVNTGGVVSNPLLLIWKGQYEPHITP</sequence>
<keyword evidence="1" id="KW-0732">Signal</keyword>
<dbReference type="GeneID" id="88360866"/>
<gene>
    <name evidence="2" type="ORF">CRH09_26425</name>
</gene>
<dbReference type="AlphaFoldDB" id="A0A291RPJ0"/>
<feature type="chain" id="PRO_5012584139" evidence="1">
    <location>
        <begin position="31"/>
        <end position="185"/>
    </location>
</feature>
<name>A0A291RPJ0_9NOCA</name>
<dbReference type="Proteomes" id="UP000221961">
    <property type="component" value="Chromosome"/>
</dbReference>
<dbReference type="EMBL" id="CP023778">
    <property type="protein sequence ID" value="ATL69189.1"/>
    <property type="molecule type" value="Genomic_DNA"/>
</dbReference>
<reference evidence="2 3" key="1">
    <citation type="submission" date="2017-10" db="EMBL/GenBank/DDBJ databases">
        <title>Comparative genomics between pathogenic Norcardia.</title>
        <authorList>
            <person name="Zeng L."/>
        </authorList>
    </citation>
    <scope>NUCLEOTIDE SEQUENCE [LARGE SCALE GENOMIC DNA]</scope>
    <source>
        <strain evidence="2 3">NC_YFY_NT001</strain>
    </source>
</reference>
<protein>
    <submittedName>
        <fullName evidence="2">Uncharacterized protein</fullName>
    </submittedName>
</protein>
<evidence type="ECO:0000256" key="1">
    <source>
        <dbReference type="SAM" id="SignalP"/>
    </source>
</evidence>
<dbReference type="Gene3D" id="2.60.270.50">
    <property type="match status" value="1"/>
</dbReference>
<feature type="signal peptide" evidence="1">
    <location>
        <begin position="1"/>
        <end position="30"/>
    </location>
</feature>
<proteinExistence type="predicted"/>
<evidence type="ECO:0000313" key="2">
    <source>
        <dbReference type="EMBL" id="ATL69189.1"/>
    </source>
</evidence>
<evidence type="ECO:0000313" key="3">
    <source>
        <dbReference type="Proteomes" id="UP000221961"/>
    </source>
</evidence>
<dbReference type="RefSeq" id="WP_098696230.1">
    <property type="nucleotide sequence ID" value="NZ_CP023778.1"/>
</dbReference>
<organism evidence="2 3">
    <name type="scientific">Nocardia terpenica</name>
    <dbReference type="NCBI Taxonomy" id="455432"/>
    <lineage>
        <taxon>Bacteria</taxon>
        <taxon>Bacillati</taxon>
        <taxon>Actinomycetota</taxon>
        <taxon>Actinomycetes</taxon>
        <taxon>Mycobacteriales</taxon>
        <taxon>Nocardiaceae</taxon>
        <taxon>Nocardia</taxon>
    </lineage>
</organism>
<accession>A0A291RPJ0</accession>